<dbReference type="EMBL" id="KZ502134">
    <property type="protein sequence ID" value="PKU83263.1"/>
    <property type="molecule type" value="Genomic_DNA"/>
</dbReference>
<dbReference type="InterPro" id="IPR013083">
    <property type="entry name" value="Znf_RING/FYVE/PHD"/>
</dbReference>
<keyword evidence="5" id="KW-1185">Reference proteome</keyword>
<dbReference type="AlphaFoldDB" id="A0A2I0X5T6"/>
<dbReference type="UniPathway" id="UPA00143"/>
<dbReference type="PANTHER" id="PTHR45958:SF11">
    <property type="entry name" value="RING-TYPE E3 UBIQUITIN TRANSFERASE"/>
    <property type="match status" value="1"/>
</dbReference>
<protein>
    <submittedName>
        <fullName evidence="4">E3 ubiquitin-protein ligase SPL11</fullName>
    </submittedName>
</protein>
<gene>
    <name evidence="4" type="primary">SPL11</name>
    <name evidence="4" type="ORF">MA16_Dca006664</name>
</gene>
<reference evidence="4 5" key="2">
    <citation type="journal article" date="2017" name="Nature">
        <title>The Apostasia genome and the evolution of orchids.</title>
        <authorList>
            <person name="Zhang G.Q."/>
            <person name="Liu K.W."/>
            <person name="Li Z."/>
            <person name="Lohaus R."/>
            <person name="Hsiao Y.Y."/>
            <person name="Niu S.C."/>
            <person name="Wang J.Y."/>
            <person name="Lin Y.C."/>
            <person name="Xu Q."/>
            <person name="Chen L.J."/>
            <person name="Yoshida K."/>
            <person name="Fujiwara S."/>
            <person name="Wang Z.W."/>
            <person name="Zhang Y.Q."/>
            <person name="Mitsuda N."/>
            <person name="Wang M."/>
            <person name="Liu G.H."/>
            <person name="Pecoraro L."/>
            <person name="Huang H.X."/>
            <person name="Xiao X.J."/>
            <person name="Lin M."/>
            <person name="Wu X.Y."/>
            <person name="Wu W.L."/>
            <person name="Chen Y.Y."/>
            <person name="Chang S.B."/>
            <person name="Sakamoto S."/>
            <person name="Ohme-Takagi M."/>
            <person name="Yagi M."/>
            <person name="Zeng S.J."/>
            <person name="Shen C.Y."/>
            <person name="Yeh C.M."/>
            <person name="Luo Y.B."/>
            <person name="Tsai W.C."/>
            <person name="Van de Peer Y."/>
            <person name="Liu Z.J."/>
        </authorList>
    </citation>
    <scope>NUCLEOTIDE SEQUENCE [LARGE SCALE GENOMIC DNA]</scope>
    <source>
        <tissue evidence="4">The whole plant</tissue>
    </source>
</reference>
<organism evidence="4 5">
    <name type="scientific">Dendrobium catenatum</name>
    <dbReference type="NCBI Taxonomy" id="906689"/>
    <lineage>
        <taxon>Eukaryota</taxon>
        <taxon>Viridiplantae</taxon>
        <taxon>Streptophyta</taxon>
        <taxon>Embryophyta</taxon>
        <taxon>Tracheophyta</taxon>
        <taxon>Spermatophyta</taxon>
        <taxon>Magnoliopsida</taxon>
        <taxon>Liliopsida</taxon>
        <taxon>Asparagales</taxon>
        <taxon>Orchidaceae</taxon>
        <taxon>Epidendroideae</taxon>
        <taxon>Malaxideae</taxon>
        <taxon>Dendrobiinae</taxon>
        <taxon>Dendrobium</taxon>
    </lineage>
</organism>
<proteinExistence type="predicted"/>
<reference evidence="4 5" key="1">
    <citation type="journal article" date="2016" name="Sci. Rep.">
        <title>The Dendrobium catenatum Lindl. genome sequence provides insights into polysaccharide synthase, floral development and adaptive evolution.</title>
        <authorList>
            <person name="Zhang G.Q."/>
            <person name="Xu Q."/>
            <person name="Bian C."/>
            <person name="Tsai W.C."/>
            <person name="Yeh C.M."/>
            <person name="Liu K.W."/>
            <person name="Yoshida K."/>
            <person name="Zhang L.S."/>
            <person name="Chang S.B."/>
            <person name="Chen F."/>
            <person name="Shi Y."/>
            <person name="Su Y.Y."/>
            <person name="Zhang Y.Q."/>
            <person name="Chen L.J."/>
            <person name="Yin Y."/>
            <person name="Lin M."/>
            <person name="Huang H."/>
            <person name="Deng H."/>
            <person name="Wang Z.W."/>
            <person name="Zhu S.L."/>
            <person name="Zhao X."/>
            <person name="Deng C."/>
            <person name="Niu S.C."/>
            <person name="Huang J."/>
            <person name="Wang M."/>
            <person name="Liu G.H."/>
            <person name="Yang H.J."/>
            <person name="Xiao X.J."/>
            <person name="Hsiao Y.Y."/>
            <person name="Wu W.L."/>
            <person name="Chen Y.Y."/>
            <person name="Mitsuda N."/>
            <person name="Ohme-Takagi M."/>
            <person name="Luo Y.B."/>
            <person name="Van de Peer Y."/>
            <person name="Liu Z.J."/>
        </authorList>
    </citation>
    <scope>NUCLEOTIDE SEQUENCE [LARGE SCALE GENOMIC DNA]</scope>
    <source>
        <tissue evidence="4">The whole plant</tissue>
    </source>
</reference>
<evidence type="ECO:0000259" key="3">
    <source>
        <dbReference type="SMART" id="SM00504"/>
    </source>
</evidence>
<sequence>MDILMNLRDEAYTRVVDELSDMITSGETIRNEEEKIRRFSEQMIYVKEIIIKLQSQQSGGQFTCSFTTANLLRRIEIAVNNARETIEGYKSKSSLLRLLLCRSIISILNQSYKEIVDVLSLLPSTDIGISLNIYSNLDAIIHSLKSIEHKLEENTKTIQSRLDLYISEYSDPSLLPLIEAKEVKIGEPINEANQFTKMLECFSSEMEPPIQREKSTVDEIVNLPNIFFYCPFALKLLEDPVNVSCKHSYERKAVEDYFRSGHKICLLCNKELMFSFSGKLELTPNPTLLNIISEWKQRNVLINAEKNAKKKLRDAAERINFDNMESTNQALEELKAVMNEMSSCISEATDSFCKLVQKLAELLKKSAGTGNAGLVLWCLLFIICFSQENKVRTFS</sequence>
<dbReference type="SUPFAM" id="SSF57850">
    <property type="entry name" value="RING/U-box"/>
    <property type="match status" value="1"/>
</dbReference>
<dbReference type="GO" id="GO:0004842">
    <property type="term" value="F:ubiquitin-protein transferase activity"/>
    <property type="evidence" value="ECO:0007669"/>
    <property type="project" value="InterPro"/>
</dbReference>
<evidence type="ECO:0000313" key="4">
    <source>
        <dbReference type="EMBL" id="PKU83263.1"/>
    </source>
</evidence>
<comment type="pathway">
    <text evidence="1">Protein modification; protein ubiquitination.</text>
</comment>
<dbReference type="GO" id="GO:0016567">
    <property type="term" value="P:protein ubiquitination"/>
    <property type="evidence" value="ECO:0007669"/>
    <property type="project" value="UniProtKB-UniPathway"/>
</dbReference>
<evidence type="ECO:0000256" key="2">
    <source>
        <dbReference type="ARBA" id="ARBA00022679"/>
    </source>
</evidence>
<name>A0A2I0X5T6_9ASPA</name>
<feature type="domain" description="U-box" evidence="3">
    <location>
        <begin position="227"/>
        <end position="295"/>
    </location>
</feature>
<dbReference type="PANTHER" id="PTHR45958">
    <property type="entry name" value="RING-TYPE E3 UBIQUITIN TRANSFERASE"/>
    <property type="match status" value="1"/>
</dbReference>
<accession>A0A2I0X5T6</accession>
<dbReference type="SMART" id="SM00504">
    <property type="entry name" value="Ubox"/>
    <property type="match status" value="1"/>
</dbReference>
<dbReference type="InterPro" id="IPR052608">
    <property type="entry name" value="U-box_domain_protein"/>
</dbReference>
<evidence type="ECO:0000256" key="1">
    <source>
        <dbReference type="ARBA" id="ARBA00004906"/>
    </source>
</evidence>
<dbReference type="Gene3D" id="3.30.40.10">
    <property type="entry name" value="Zinc/RING finger domain, C3HC4 (zinc finger)"/>
    <property type="match status" value="1"/>
</dbReference>
<dbReference type="Proteomes" id="UP000233837">
    <property type="component" value="Unassembled WGS sequence"/>
</dbReference>
<evidence type="ECO:0000313" key="5">
    <source>
        <dbReference type="Proteomes" id="UP000233837"/>
    </source>
</evidence>
<dbReference type="InterPro" id="IPR003613">
    <property type="entry name" value="Ubox_domain"/>
</dbReference>
<keyword evidence="2" id="KW-0808">Transferase</keyword>